<proteinExistence type="predicted"/>
<name>A0A8H3CDP7_9AGAM</name>
<comment type="caution">
    <text evidence="1">The sequence shown here is derived from an EMBL/GenBank/DDBJ whole genome shotgun (WGS) entry which is preliminary data.</text>
</comment>
<sequence length="380" mass="41894">MPTIQFRHDMDACSSSPSISASLSVKHTIEINGASQQPVEIQSPSLGLLRAMKLGPDLRIELMCLLEDASVPPIRVRAFPFVSALLASLQEATWGAAGLYQTGEHEKSDEVLRHFIALRHDSETSEAPRLCLRSLELTLSLPGRIHEFAQGLHAFDLYSVLESPPLPLQLCFDDLRSQLLAHLAFCYPSLIGEHAKALRKNTEYLNSILTSLSRIFDRSANDSLKRQARLHQLRLIANARSRLQNQAGVLDSTGASIEGAIASNEGGTAGLARSINQDICCVWLQLQSPVIFLCHSQQPRILTVCPKQEKQGNISMLVQDTDELEIHEDLPEPAPEDEDSRGDTIIDIDSDGEFNVPWEYHLPSPAPSILDTNSPPTSPY</sequence>
<accession>A0A8H3CDP7</accession>
<organism evidence="1 2">
    <name type="scientific">Rhizoctonia solani</name>
    <dbReference type="NCBI Taxonomy" id="456999"/>
    <lineage>
        <taxon>Eukaryota</taxon>
        <taxon>Fungi</taxon>
        <taxon>Dikarya</taxon>
        <taxon>Basidiomycota</taxon>
        <taxon>Agaricomycotina</taxon>
        <taxon>Agaricomycetes</taxon>
        <taxon>Cantharellales</taxon>
        <taxon>Ceratobasidiaceae</taxon>
        <taxon>Rhizoctonia</taxon>
    </lineage>
</organism>
<dbReference type="AlphaFoldDB" id="A0A8H3CDP7"/>
<protein>
    <submittedName>
        <fullName evidence="1">Uncharacterized protein</fullName>
    </submittedName>
</protein>
<evidence type="ECO:0000313" key="2">
    <source>
        <dbReference type="Proteomes" id="UP000663853"/>
    </source>
</evidence>
<gene>
    <name evidence="1" type="ORF">RDB_LOCUS90310</name>
</gene>
<dbReference type="Proteomes" id="UP000663853">
    <property type="component" value="Unassembled WGS sequence"/>
</dbReference>
<dbReference type="EMBL" id="CAJMXA010002498">
    <property type="protein sequence ID" value="CAE6481934.1"/>
    <property type="molecule type" value="Genomic_DNA"/>
</dbReference>
<reference evidence="1" key="1">
    <citation type="submission" date="2021-01" db="EMBL/GenBank/DDBJ databases">
        <authorList>
            <person name="Kaushik A."/>
        </authorList>
    </citation>
    <scope>NUCLEOTIDE SEQUENCE</scope>
    <source>
        <strain evidence="1">AG6-10EEA</strain>
    </source>
</reference>
<evidence type="ECO:0000313" key="1">
    <source>
        <dbReference type="EMBL" id="CAE6481934.1"/>
    </source>
</evidence>